<reference evidence="1 2" key="1">
    <citation type="submission" date="2023-07" db="EMBL/GenBank/DDBJ databases">
        <title>Sequencing the genomes of 1000 actinobacteria strains.</title>
        <authorList>
            <person name="Klenk H.-P."/>
        </authorList>
    </citation>
    <scope>NUCLEOTIDE SEQUENCE [LARGE SCALE GENOMIC DNA]</scope>
    <source>
        <strain evidence="1 2">DSM 44508</strain>
    </source>
</reference>
<accession>A0ABU2B566</accession>
<proteinExistence type="predicted"/>
<comment type="caution">
    <text evidence="1">The sequence shown here is derived from an EMBL/GenBank/DDBJ whole genome shotgun (WGS) entry which is preliminary data.</text>
</comment>
<name>A0ABU2B566_9CORY</name>
<gene>
    <name evidence="1" type="ORF">J2S37_000299</name>
</gene>
<sequence>MLWVARVWVLVWICQHMREILIRHRASATCKSAGRFLSGVLKVESVFKTGMCVPLLKLCAVSGRDDVGGGAGVGACVDLSTYA</sequence>
<keyword evidence="2" id="KW-1185">Reference proteome</keyword>
<evidence type="ECO:0000313" key="1">
    <source>
        <dbReference type="EMBL" id="MDR7353761.1"/>
    </source>
</evidence>
<dbReference type="EMBL" id="JAVDYF010000001">
    <property type="protein sequence ID" value="MDR7353761.1"/>
    <property type="molecule type" value="Genomic_DNA"/>
</dbReference>
<evidence type="ECO:0008006" key="3">
    <source>
        <dbReference type="Google" id="ProtNLM"/>
    </source>
</evidence>
<protein>
    <recommendedName>
        <fullName evidence="3">Secreted protein</fullName>
    </recommendedName>
</protein>
<evidence type="ECO:0000313" key="2">
    <source>
        <dbReference type="Proteomes" id="UP001183619"/>
    </source>
</evidence>
<organism evidence="1 2">
    <name type="scientific">Corynebacterium felinum</name>
    <dbReference type="NCBI Taxonomy" id="131318"/>
    <lineage>
        <taxon>Bacteria</taxon>
        <taxon>Bacillati</taxon>
        <taxon>Actinomycetota</taxon>
        <taxon>Actinomycetes</taxon>
        <taxon>Mycobacteriales</taxon>
        <taxon>Corynebacteriaceae</taxon>
        <taxon>Corynebacterium</taxon>
    </lineage>
</organism>
<dbReference type="Proteomes" id="UP001183619">
    <property type="component" value="Unassembled WGS sequence"/>
</dbReference>